<evidence type="ECO:0000313" key="1">
    <source>
        <dbReference type="EMBL" id="KAI3757591.1"/>
    </source>
</evidence>
<proteinExistence type="predicted"/>
<reference evidence="1 2" key="2">
    <citation type="journal article" date="2022" name="Mol. Ecol. Resour.">
        <title>The genomes of chicory, endive, great burdock and yacon provide insights into Asteraceae paleo-polyploidization history and plant inulin production.</title>
        <authorList>
            <person name="Fan W."/>
            <person name="Wang S."/>
            <person name="Wang H."/>
            <person name="Wang A."/>
            <person name="Jiang F."/>
            <person name="Liu H."/>
            <person name="Zhao H."/>
            <person name="Xu D."/>
            <person name="Zhang Y."/>
        </authorList>
    </citation>
    <scope>NUCLEOTIDE SEQUENCE [LARGE SCALE GENOMIC DNA]</scope>
    <source>
        <strain evidence="2">cv. Niubang</strain>
    </source>
</reference>
<dbReference type="Proteomes" id="UP001055879">
    <property type="component" value="Linkage Group LG02"/>
</dbReference>
<organism evidence="1 2">
    <name type="scientific">Arctium lappa</name>
    <name type="common">Greater burdock</name>
    <name type="synonym">Lappa major</name>
    <dbReference type="NCBI Taxonomy" id="4217"/>
    <lineage>
        <taxon>Eukaryota</taxon>
        <taxon>Viridiplantae</taxon>
        <taxon>Streptophyta</taxon>
        <taxon>Embryophyta</taxon>
        <taxon>Tracheophyta</taxon>
        <taxon>Spermatophyta</taxon>
        <taxon>Magnoliopsida</taxon>
        <taxon>eudicotyledons</taxon>
        <taxon>Gunneridae</taxon>
        <taxon>Pentapetalae</taxon>
        <taxon>asterids</taxon>
        <taxon>campanulids</taxon>
        <taxon>Asterales</taxon>
        <taxon>Asteraceae</taxon>
        <taxon>Carduoideae</taxon>
        <taxon>Cardueae</taxon>
        <taxon>Arctiinae</taxon>
        <taxon>Arctium</taxon>
    </lineage>
</organism>
<accession>A0ACB9EFQ9</accession>
<keyword evidence="2" id="KW-1185">Reference proteome</keyword>
<dbReference type="EMBL" id="CM042048">
    <property type="protein sequence ID" value="KAI3757591.1"/>
    <property type="molecule type" value="Genomic_DNA"/>
</dbReference>
<evidence type="ECO:0000313" key="2">
    <source>
        <dbReference type="Proteomes" id="UP001055879"/>
    </source>
</evidence>
<comment type="caution">
    <text evidence="1">The sequence shown here is derived from an EMBL/GenBank/DDBJ whole genome shotgun (WGS) entry which is preliminary data.</text>
</comment>
<reference evidence="2" key="1">
    <citation type="journal article" date="2022" name="Mol. Ecol. Resour.">
        <title>The genomes of chicory, endive, great burdock and yacon provide insights into Asteraceae palaeo-polyploidization history and plant inulin production.</title>
        <authorList>
            <person name="Fan W."/>
            <person name="Wang S."/>
            <person name="Wang H."/>
            <person name="Wang A."/>
            <person name="Jiang F."/>
            <person name="Liu H."/>
            <person name="Zhao H."/>
            <person name="Xu D."/>
            <person name="Zhang Y."/>
        </authorList>
    </citation>
    <scope>NUCLEOTIDE SEQUENCE [LARGE SCALE GENOMIC DNA]</scope>
    <source>
        <strain evidence="2">cv. Niubang</strain>
    </source>
</reference>
<gene>
    <name evidence="1" type="ORF">L6452_05132</name>
</gene>
<sequence length="125" mass="14027">MAQSALVASKNVKFAITESELPKNNHITRLDFDDVKYPHLKEAATFLKQSCIAYAITVDPTPSKALLQQFWFTADETSITNKKGEQVPAISFSTQLGSGMMIALGLRKALRFPNKQQEWIRRLAN</sequence>
<name>A0ACB9EFQ9_ARCLA</name>
<protein>
    <submittedName>
        <fullName evidence="1">Uncharacterized protein</fullName>
    </submittedName>
</protein>